<gene>
    <name evidence="14" type="ORF">ABMA27_008736</name>
</gene>
<dbReference type="InterPro" id="IPR042530">
    <property type="entry name" value="EME1/EME2_C"/>
</dbReference>
<evidence type="ECO:0000256" key="4">
    <source>
        <dbReference type="ARBA" id="ARBA00022723"/>
    </source>
</evidence>
<accession>A0ABR3HCG5</accession>
<evidence type="ECO:0000313" key="14">
    <source>
        <dbReference type="EMBL" id="KAL0868098.1"/>
    </source>
</evidence>
<keyword evidence="9" id="KW-0233">DNA recombination</keyword>
<feature type="compositionally biased region" description="Basic and acidic residues" evidence="13">
    <location>
        <begin position="49"/>
        <end position="59"/>
    </location>
</feature>
<keyword evidence="7" id="KW-0378">Hydrolase</keyword>
<evidence type="ECO:0000256" key="11">
    <source>
        <dbReference type="ARBA" id="ARBA00023242"/>
    </source>
</evidence>
<keyword evidence="15" id="KW-1185">Reference proteome</keyword>
<evidence type="ECO:0000256" key="6">
    <source>
        <dbReference type="ARBA" id="ARBA00022763"/>
    </source>
</evidence>
<keyword evidence="4" id="KW-0479">Metal-binding</keyword>
<keyword evidence="11" id="KW-0539">Nucleus</keyword>
<evidence type="ECO:0000256" key="3">
    <source>
        <dbReference type="ARBA" id="ARBA00022722"/>
    </source>
</evidence>
<name>A0ABR3HCG5_LOXSC</name>
<evidence type="ECO:0000256" key="9">
    <source>
        <dbReference type="ARBA" id="ARBA00023172"/>
    </source>
</evidence>
<proteinExistence type="predicted"/>
<comment type="cofactor">
    <cofactor evidence="1">
        <name>Mg(2+)</name>
        <dbReference type="ChEBI" id="CHEBI:18420"/>
    </cofactor>
</comment>
<evidence type="ECO:0000256" key="12">
    <source>
        <dbReference type="ARBA" id="ARBA00023254"/>
    </source>
</evidence>
<sequence>MVEEDDYMDLTEEGEDDDAITLARNMAGTSGNKVTRGRGKRKSVGSLESIEKKKTKAEKQALKEKQAAEKAAKKAANDMNKIYKPGECMKHMNIEIHPALASAWYMSDVSREAAAAGARVLTATDLFHPGLVMWTRTVQPTFTSTGGQVALSSSKEACERALYVVPADDIQEHVSEHTLSHHVGQIRDMAGGEMTLVVFGAKDFFKKSGRKTVNSRKLMTEIDLEMAITDLLVTANCDSVSVETPNELALLIVQFTKAIAEAPFKKAKKTWDEQAEFYMRGDKKNSVTVHKDGNGLARLWQQMIAVLPNSSLETSRSLCAQYKSPLALYEELLTRGVNPVADVAVSRAGAPGARGRRVGPEFASKLQALFTQRDGDALVG</sequence>
<organism evidence="14 15">
    <name type="scientific">Loxostege sticticalis</name>
    <name type="common">Beet webworm moth</name>
    <dbReference type="NCBI Taxonomy" id="481309"/>
    <lineage>
        <taxon>Eukaryota</taxon>
        <taxon>Metazoa</taxon>
        <taxon>Ecdysozoa</taxon>
        <taxon>Arthropoda</taxon>
        <taxon>Hexapoda</taxon>
        <taxon>Insecta</taxon>
        <taxon>Pterygota</taxon>
        <taxon>Neoptera</taxon>
        <taxon>Endopterygota</taxon>
        <taxon>Lepidoptera</taxon>
        <taxon>Glossata</taxon>
        <taxon>Ditrysia</taxon>
        <taxon>Pyraloidea</taxon>
        <taxon>Crambidae</taxon>
        <taxon>Pyraustinae</taxon>
        <taxon>Loxostege</taxon>
    </lineage>
</organism>
<evidence type="ECO:0008006" key="16">
    <source>
        <dbReference type="Google" id="ProtNLM"/>
    </source>
</evidence>
<dbReference type="PANTHER" id="PTHR21077">
    <property type="entry name" value="EME1 PROTEIN"/>
    <property type="match status" value="1"/>
</dbReference>
<protein>
    <recommendedName>
        <fullName evidence="16">Crossover junction endonuclease EME1</fullName>
    </recommendedName>
</protein>
<evidence type="ECO:0000256" key="7">
    <source>
        <dbReference type="ARBA" id="ARBA00022801"/>
    </source>
</evidence>
<dbReference type="EMBL" id="JBEUOH010000022">
    <property type="protein sequence ID" value="KAL0868098.1"/>
    <property type="molecule type" value="Genomic_DNA"/>
</dbReference>
<keyword evidence="10" id="KW-0234">DNA repair</keyword>
<evidence type="ECO:0000256" key="2">
    <source>
        <dbReference type="ARBA" id="ARBA00004123"/>
    </source>
</evidence>
<keyword evidence="5" id="KW-0255">Endonuclease</keyword>
<evidence type="ECO:0000313" key="15">
    <source>
        <dbReference type="Proteomes" id="UP001549920"/>
    </source>
</evidence>
<evidence type="ECO:0000256" key="1">
    <source>
        <dbReference type="ARBA" id="ARBA00001946"/>
    </source>
</evidence>
<reference evidence="14 15" key="1">
    <citation type="submission" date="2024-06" db="EMBL/GenBank/DDBJ databases">
        <title>A chromosome-level genome assembly of beet webworm, Loxostege sticticalis.</title>
        <authorList>
            <person name="Zhang Y."/>
        </authorList>
    </citation>
    <scope>NUCLEOTIDE SEQUENCE [LARGE SCALE GENOMIC DNA]</scope>
    <source>
        <strain evidence="14">AQ026</strain>
        <tissue evidence="14">Whole body</tissue>
    </source>
</reference>
<evidence type="ECO:0000256" key="13">
    <source>
        <dbReference type="SAM" id="MobiDB-lite"/>
    </source>
</evidence>
<keyword evidence="12" id="KW-0469">Meiosis</keyword>
<keyword evidence="3" id="KW-0540">Nuclease</keyword>
<dbReference type="InterPro" id="IPR033310">
    <property type="entry name" value="Mms4/EME1/EME2"/>
</dbReference>
<keyword evidence="6" id="KW-0227">DNA damage</keyword>
<comment type="subcellular location">
    <subcellularLocation>
        <location evidence="2">Nucleus</location>
    </subcellularLocation>
</comment>
<dbReference type="Gene3D" id="3.40.50.10130">
    <property type="match status" value="1"/>
</dbReference>
<dbReference type="Proteomes" id="UP001549920">
    <property type="component" value="Unassembled WGS sequence"/>
</dbReference>
<dbReference type="PANTHER" id="PTHR21077:SF5">
    <property type="entry name" value="CROSSOVER JUNCTION ENDONUCLEASE MMS4"/>
    <property type="match status" value="1"/>
</dbReference>
<comment type="caution">
    <text evidence="14">The sequence shown here is derived from an EMBL/GenBank/DDBJ whole genome shotgun (WGS) entry which is preliminary data.</text>
</comment>
<evidence type="ECO:0000256" key="10">
    <source>
        <dbReference type="ARBA" id="ARBA00023204"/>
    </source>
</evidence>
<evidence type="ECO:0000256" key="5">
    <source>
        <dbReference type="ARBA" id="ARBA00022759"/>
    </source>
</evidence>
<evidence type="ECO:0000256" key="8">
    <source>
        <dbReference type="ARBA" id="ARBA00022842"/>
    </source>
</evidence>
<feature type="region of interest" description="Disordered" evidence="13">
    <location>
        <begin position="25"/>
        <end position="59"/>
    </location>
</feature>
<keyword evidence="8" id="KW-0460">Magnesium</keyword>
<dbReference type="Gene3D" id="1.10.150.670">
    <property type="entry name" value="Crossover junction endonuclease EME1, DNA-binding domain"/>
    <property type="match status" value="1"/>
</dbReference>